<dbReference type="Pfam" id="PF00241">
    <property type="entry name" value="Cofilin_ADF"/>
    <property type="match status" value="1"/>
</dbReference>
<evidence type="ECO:0000259" key="14">
    <source>
        <dbReference type="PROSITE" id="PS50002"/>
    </source>
</evidence>
<dbReference type="SUPFAM" id="SSF55753">
    <property type="entry name" value="Actin depolymerizing proteins"/>
    <property type="match status" value="1"/>
</dbReference>
<dbReference type="GO" id="GO:0048812">
    <property type="term" value="P:neuron projection morphogenesis"/>
    <property type="evidence" value="ECO:0007669"/>
    <property type="project" value="TreeGrafter"/>
</dbReference>
<dbReference type="PROSITE" id="PS51263">
    <property type="entry name" value="ADF_H"/>
    <property type="match status" value="1"/>
</dbReference>
<feature type="region of interest" description="Disordered" evidence="13">
    <location>
        <begin position="262"/>
        <end position="347"/>
    </location>
</feature>
<comment type="similarity">
    <text evidence="8">Belongs to the actin-binding proteins ADF family. Coactosin subfamily.</text>
</comment>
<dbReference type="GO" id="GO:0030427">
    <property type="term" value="C:site of polarized growth"/>
    <property type="evidence" value="ECO:0007669"/>
    <property type="project" value="TreeGrafter"/>
</dbReference>
<keyword evidence="17" id="KW-1185">Reference proteome</keyword>
<evidence type="ECO:0000256" key="6">
    <source>
        <dbReference type="ARBA" id="ARBA00023203"/>
    </source>
</evidence>
<evidence type="ECO:0000313" key="17">
    <source>
        <dbReference type="Proteomes" id="UP000007875"/>
    </source>
</evidence>
<feature type="compositionally biased region" description="Polar residues" evidence="13">
    <location>
        <begin position="321"/>
        <end position="330"/>
    </location>
</feature>
<comment type="function">
    <text evidence="9">Binds to F-actin in a calcium-independent manner. Has no direct effect on actin depolymerization. Acts as a chaperone for ALOX5 (5LO), influencing both its stability and activity in leukotrienes synthesis.</text>
</comment>
<dbReference type="FunFam" id="2.30.30.40:FF:000046">
    <property type="entry name" value="Drebrin-like protein isoform B"/>
    <property type="match status" value="1"/>
</dbReference>
<evidence type="ECO:0000256" key="9">
    <source>
        <dbReference type="ARBA" id="ARBA00058385"/>
    </source>
</evidence>
<dbReference type="AlphaFoldDB" id="H2YL54"/>
<feature type="domain" description="SH3" evidence="14">
    <location>
        <begin position="346"/>
        <end position="404"/>
    </location>
</feature>
<dbReference type="GO" id="GO:0014069">
    <property type="term" value="C:postsynaptic density"/>
    <property type="evidence" value="ECO:0007669"/>
    <property type="project" value="TreeGrafter"/>
</dbReference>
<dbReference type="GO" id="GO:0030833">
    <property type="term" value="P:regulation of actin filament polymerization"/>
    <property type="evidence" value="ECO:0007669"/>
    <property type="project" value="TreeGrafter"/>
</dbReference>
<evidence type="ECO:0000256" key="5">
    <source>
        <dbReference type="ARBA" id="ARBA00023054"/>
    </source>
</evidence>
<feature type="compositionally biased region" description="Low complexity" evidence="13">
    <location>
        <begin position="282"/>
        <end position="297"/>
    </location>
</feature>
<evidence type="ECO:0000256" key="12">
    <source>
        <dbReference type="PROSITE-ProRule" id="PRU00192"/>
    </source>
</evidence>
<comment type="subcellular location">
    <subcellularLocation>
        <location evidence="1">Cytoplasm</location>
        <location evidence="1">Cytoskeleton</location>
    </subcellularLocation>
</comment>
<dbReference type="SMART" id="SM00102">
    <property type="entry name" value="ADF"/>
    <property type="match status" value="1"/>
</dbReference>
<dbReference type="GO" id="GO:0030425">
    <property type="term" value="C:dendrite"/>
    <property type="evidence" value="ECO:0007669"/>
    <property type="project" value="TreeGrafter"/>
</dbReference>
<keyword evidence="6" id="KW-0009">Actin-binding</keyword>
<dbReference type="InterPro" id="IPR001452">
    <property type="entry name" value="SH3_domain"/>
</dbReference>
<dbReference type="GO" id="GO:0051015">
    <property type="term" value="F:actin filament binding"/>
    <property type="evidence" value="ECO:0007669"/>
    <property type="project" value="TreeGrafter"/>
</dbReference>
<keyword evidence="4" id="KW-0963">Cytoplasm</keyword>
<sequence>MSVNFFKHKAKLVEAYKDVLDDNSDTDWALFSYEGNQNDLKLQDTGDEGLEELEPEFNSGKIMYAFVRVKDPNTKLTKFILIVWQGEGVPATRKGACANHVKDIARFFQGSHMTIYCRNDDEITPEEIMKQVTKATSNFSFVAPKEDISVPSPVSSVYQPINPQREILSSRNDKFWIKMQQEEDARKAEEKQKAVNLRKQEAVEIREREKKWVEARNQMVKQRERDIAEKLRAQKLADDRSDIREKEKAAWAEVLTTQRANNPRAMWAQREKEASAPPPQEPSYQPEPSYEPEQSYAQVEPEAQPSDDANQIYGNEPVETTADQQNNQQEPYDDQAGIYSEVPADEPSCSAEALYDYQAEDDTEISFDPGEVVTDIEQIDEGWWRGTAPDGSRGIFPANYVRLL</sequence>
<evidence type="ECO:0000313" key="16">
    <source>
        <dbReference type="Ensembl" id="ENSCSAVP00000006056.1"/>
    </source>
</evidence>
<keyword evidence="5" id="KW-0175">Coiled coil</keyword>
<evidence type="ECO:0000256" key="10">
    <source>
        <dbReference type="ARBA" id="ARBA00062335"/>
    </source>
</evidence>
<evidence type="ECO:0000256" key="13">
    <source>
        <dbReference type="SAM" id="MobiDB-lite"/>
    </source>
</evidence>
<dbReference type="GO" id="GO:0030864">
    <property type="term" value="C:cortical actin cytoskeleton"/>
    <property type="evidence" value="ECO:0007669"/>
    <property type="project" value="TreeGrafter"/>
</dbReference>
<dbReference type="FunFam" id="3.40.20.10:FF:000018">
    <property type="entry name" value="Coactosin-like 1"/>
    <property type="match status" value="1"/>
</dbReference>
<organism evidence="16 17">
    <name type="scientific">Ciona savignyi</name>
    <name type="common">Pacific transparent sea squirt</name>
    <dbReference type="NCBI Taxonomy" id="51511"/>
    <lineage>
        <taxon>Eukaryota</taxon>
        <taxon>Metazoa</taxon>
        <taxon>Chordata</taxon>
        <taxon>Tunicata</taxon>
        <taxon>Ascidiacea</taxon>
        <taxon>Phlebobranchia</taxon>
        <taxon>Cionidae</taxon>
        <taxon>Ciona</taxon>
    </lineage>
</organism>
<protein>
    <recommendedName>
        <fullName evidence="11">Coactosin-like protein</fullName>
    </recommendedName>
</protein>
<accession>H2YL54</accession>
<dbReference type="PANTHER" id="PTHR10829">
    <property type="entry name" value="CORTACTIN AND DREBRIN"/>
    <property type="match status" value="1"/>
</dbReference>
<evidence type="ECO:0000256" key="1">
    <source>
        <dbReference type="ARBA" id="ARBA00004245"/>
    </source>
</evidence>
<evidence type="ECO:0000259" key="15">
    <source>
        <dbReference type="PROSITE" id="PS51263"/>
    </source>
</evidence>
<comment type="subunit">
    <text evidence="10">Interacts with 5-lipoxygenase (ALOX5/5LO) in a calcium-independent manner. Binds to F-actin with a stoichiometry of 1:2.</text>
</comment>
<keyword evidence="3 12" id="KW-0728">SH3 domain</keyword>
<dbReference type="InterPro" id="IPR035717">
    <property type="entry name" value="Drebrin-like_SH3"/>
</dbReference>
<dbReference type="CDD" id="cd11960">
    <property type="entry name" value="SH3_Abp1_eu"/>
    <property type="match status" value="1"/>
</dbReference>
<dbReference type="GO" id="GO:0045773">
    <property type="term" value="P:positive regulation of axon extension"/>
    <property type="evidence" value="ECO:0007669"/>
    <property type="project" value="TreeGrafter"/>
</dbReference>
<evidence type="ECO:0000256" key="8">
    <source>
        <dbReference type="ARBA" id="ARBA00038052"/>
    </source>
</evidence>
<comment type="similarity">
    <text evidence="2">Belongs to the ABP1 family.</text>
</comment>
<dbReference type="SMART" id="SM00326">
    <property type="entry name" value="SH3"/>
    <property type="match status" value="1"/>
</dbReference>
<evidence type="ECO:0000256" key="7">
    <source>
        <dbReference type="ARBA" id="ARBA00023212"/>
    </source>
</evidence>
<dbReference type="Pfam" id="PF14604">
    <property type="entry name" value="SH3_9"/>
    <property type="match status" value="1"/>
</dbReference>
<proteinExistence type="inferred from homology"/>
<dbReference type="GO" id="GO:0045211">
    <property type="term" value="C:postsynaptic membrane"/>
    <property type="evidence" value="ECO:0007669"/>
    <property type="project" value="TreeGrafter"/>
</dbReference>
<dbReference type="Proteomes" id="UP000007875">
    <property type="component" value="Unassembled WGS sequence"/>
</dbReference>
<dbReference type="GO" id="GO:0030027">
    <property type="term" value="C:lamellipodium"/>
    <property type="evidence" value="ECO:0007669"/>
    <property type="project" value="TreeGrafter"/>
</dbReference>
<dbReference type="GeneTree" id="ENSGT00940000168710"/>
<reference evidence="17" key="1">
    <citation type="submission" date="2003-08" db="EMBL/GenBank/DDBJ databases">
        <authorList>
            <person name="Birren B."/>
            <person name="Nusbaum C."/>
            <person name="Abebe A."/>
            <person name="Abouelleil A."/>
            <person name="Adekoya E."/>
            <person name="Ait-zahra M."/>
            <person name="Allen N."/>
            <person name="Allen T."/>
            <person name="An P."/>
            <person name="Anderson M."/>
            <person name="Anderson S."/>
            <person name="Arachchi H."/>
            <person name="Armbruster J."/>
            <person name="Bachantsang P."/>
            <person name="Baldwin J."/>
            <person name="Barry A."/>
            <person name="Bayul T."/>
            <person name="Blitshsteyn B."/>
            <person name="Bloom T."/>
            <person name="Blye J."/>
            <person name="Boguslavskiy L."/>
            <person name="Borowsky M."/>
            <person name="Boukhgalter B."/>
            <person name="Brunache A."/>
            <person name="Butler J."/>
            <person name="Calixte N."/>
            <person name="Calvo S."/>
            <person name="Camarata J."/>
            <person name="Campo K."/>
            <person name="Chang J."/>
            <person name="Cheshatsang Y."/>
            <person name="Citroen M."/>
            <person name="Collymore A."/>
            <person name="Considine T."/>
            <person name="Cook A."/>
            <person name="Cooke P."/>
            <person name="Corum B."/>
            <person name="Cuomo C."/>
            <person name="David R."/>
            <person name="Dawoe T."/>
            <person name="Degray S."/>
            <person name="Dodge S."/>
            <person name="Dooley K."/>
            <person name="Dorje P."/>
            <person name="Dorjee K."/>
            <person name="Dorris L."/>
            <person name="Duffey N."/>
            <person name="Dupes A."/>
            <person name="Elkins T."/>
            <person name="Engels R."/>
            <person name="Erickson J."/>
            <person name="Farina A."/>
            <person name="Faro S."/>
            <person name="Ferreira P."/>
            <person name="Fischer H."/>
            <person name="Fitzgerald M."/>
            <person name="Foley K."/>
            <person name="Gage D."/>
            <person name="Galagan J."/>
            <person name="Gearin G."/>
            <person name="Gnerre S."/>
            <person name="Gnirke A."/>
            <person name="Goyette A."/>
            <person name="Graham J."/>
            <person name="Grandbois E."/>
            <person name="Gyaltsen K."/>
            <person name="Hafez N."/>
            <person name="Hagopian D."/>
            <person name="Hagos B."/>
            <person name="Hall J."/>
            <person name="Hatcher B."/>
            <person name="Heller A."/>
            <person name="Higgins H."/>
            <person name="Honan T."/>
            <person name="Horn A."/>
            <person name="Houde N."/>
            <person name="Hughes L."/>
            <person name="Hulme W."/>
            <person name="Husby E."/>
            <person name="Iliev I."/>
            <person name="Jaffe D."/>
            <person name="Jones C."/>
            <person name="Kamal M."/>
            <person name="Kamat A."/>
            <person name="Kamvysselis M."/>
            <person name="Karlsson E."/>
            <person name="Kells C."/>
            <person name="Kieu A."/>
            <person name="Kisner P."/>
            <person name="Kodira C."/>
            <person name="Kulbokas E."/>
            <person name="Labutti K."/>
            <person name="Lama D."/>
            <person name="Landers T."/>
            <person name="Leger J."/>
            <person name="Levine S."/>
            <person name="Lewis D."/>
            <person name="Lewis T."/>
            <person name="Lindblad-toh K."/>
            <person name="Liu X."/>
            <person name="Lokyitsang T."/>
            <person name="Lokyitsang Y."/>
            <person name="Lucien O."/>
            <person name="Lui A."/>
            <person name="Ma L.J."/>
            <person name="Mabbitt R."/>
            <person name="Macdonald J."/>
            <person name="Maclean C."/>
            <person name="Major J."/>
            <person name="Manning J."/>
            <person name="Marabella R."/>
            <person name="Maru K."/>
            <person name="Matthews C."/>
            <person name="Mauceli E."/>
            <person name="Mccarthy M."/>
            <person name="Mcdonough S."/>
            <person name="Mcghee T."/>
            <person name="Meldrim J."/>
            <person name="Meneus L."/>
            <person name="Mesirov J."/>
            <person name="Mihalev A."/>
            <person name="Mihova T."/>
            <person name="Mikkelsen T."/>
            <person name="Mlenga V."/>
            <person name="Moru K."/>
            <person name="Mozes J."/>
            <person name="Mulrain L."/>
            <person name="Munson G."/>
            <person name="Naylor J."/>
            <person name="Newes C."/>
            <person name="Nguyen C."/>
            <person name="Nguyen N."/>
            <person name="Nguyen T."/>
            <person name="Nicol R."/>
            <person name="Nielsen C."/>
            <person name="Nizzari M."/>
            <person name="Norbu C."/>
            <person name="Norbu N."/>
            <person name="O'donnell P."/>
            <person name="Okoawo O."/>
            <person name="O'leary S."/>
            <person name="Omotosho B."/>
            <person name="O'neill K."/>
            <person name="Osman S."/>
            <person name="Parker S."/>
            <person name="Perrin D."/>
            <person name="Phunkhang P."/>
            <person name="Piqani B."/>
            <person name="Purcell S."/>
            <person name="Rachupka T."/>
            <person name="Ramasamy U."/>
            <person name="Rameau R."/>
            <person name="Ray V."/>
            <person name="Raymond C."/>
            <person name="Retta R."/>
            <person name="Richardson S."/>
            <person name="Rise C."/>
            <person name="Rodriguez J."/>
            <person name="Rogers J."/>
            <person name="Rogov P."/>
            <person name="Rutman M."/>
            <person name="Schupbach R."/>
            <person name="Seaman C."/>
            <person name="Settipalli S."/>
            <person name="Sharpe T."/>
            <person name="Sheridan J."/>
            <person name="Sherpa N."/>
            <person name="Shi J."/>
            <person name="Smirnov S."/>
            <person name="Smith C."/>
            <person name="Sougnez C."/>
            <person name="Spencer B."/>
            <person name="Stalker J."/>
            <person name="Stange-thomann N."/>
            <person name="Stavropoulos S."/>
            <person name="Stetson K."/>
            <person name="Stone C."/>
            <person name="Stone S."/>
            <person name="Stubbs M."/>
            <person name="Talamas J."/>
            <person name="Tchuinga P."/>
            <person name="Tenzing P."/>
            <person name="Tesfaye S."/>
            <person name="Theodore J."/>
            <person name="Thoulutsang Y."/>
            <person name="Topham K."/>
            <person name="Towey S."/>
            <person name="Tsamla T."/>
            <person name="Tsomo N."/>
            <person name="Vallee D."/>
            <person name="Vassiliev H."/>
            <person name="Venkataraman V."/>
            <person name="Vinson J."/>
            <person name="Vo A."/>
            <person name="Wade C."/>
            <person name="Wang S."/>
            <person name="Wangchuk T."/>
            <person name="Wangdi T."/>
            <person name="Whittaker C."/>
            <person name="Wilkinson J."/>
            <person name="Wu Y."/>
            <person name="Wyman D."/>
            <person name="Yadav S."/>
            <person name="Yang S."/>
            <person name="Yang X."/>
            <person name="Yeager S."/>
            <person name="Yee E."/>
            <person name="Young G."/>
            <person name="Zainoun J."/>
            <person name="Zembeck L."/>
            <person name="Zimmer A."/>
            <person name="Zody M."/>
            <person name="Lander E."/>
        </authorList>
    </citation>
    <scope>NUCLEOTIDE SEQUENCE [LARGE SCALE GENOMIC DNA]</scope>
</reference>
<feature type="domain" description="ADF-H" evidence="15">
    <location>
        <begin position="1"/>
        <end position="133"/>
    </location>
</feature>
<reference evidence="16" key="3">
    <citation type="submission" date="2025-09" db="UniProtKB">
        <authorList>
            <consortium name="Ensembl"/>
        </authorList>
    </citation>
    <scope>IDENTIFICATION</scope>
</reference>
<name>H2YL54_CIOSA</name>
<dbReference type="GO" id="GO:0098974">
    <property type="term" value="P:postsynaptic actin cytoskeleton organization"/>
    <property type="evidence" value="ECO:0007669"/>
    <property type="project" value="TreeGrafter"/>
</dbReference>
<dbReference type="CDD" id="cd11281">
    <property type="entry name" value="ADF_drebrin_like"/>
    <property type="match status" value="1"/>
</dbReference>
<dbReference type="PANTHER" id="PTHR10829:SF25">
    <property type="entry name" value="DREBRIN-LIKE PROTEIN"/>
    <property type="match status" value="1"/>
</dbReference>
<evidence type="ECO:0000256" key="3">
    <source>
        <dbReference type="ARBA" id="ARBA00022443"/>
    </source>
</evidence>
<dbReference type="Ensembl" id="ENSCSAVT00000006133.1">
    <property type="protein sequence ID" value="ENSCSAVP00000006056.1"/>
    <property type="gene ID" value="ENSCSAVG00000003619.1"/>
</dbReference>
<dbReference type="SUPFAM" id="SSF50044">
    <property type="entry name" value="SH3-domain"/>
    <property type="match status" value="1"/>
</dbReference>
<evidence type="ECO:0000256" key="4">
    <source>
        <dbReference type="ARBA" id="ARBA00022490"/>
    </source>
</evidence>
<evidence type="ECO:0000256" key="2">
    <source>
        <dbReference type="ARBA" id="ARBA00011039"/>
    </source>
</evidence>
<dbReference type="Gene3D" id="3.40.20.10">
    <property type="entry name" value="Severin"/>
    <property type="match status" value="1"/>
</dbReference>
<dbReference type="GO" id="GO:0005884">
    <property type="term" value="C:actin filament"/>
    <property type="evidence" value="ECO:0007669"/>
    <property type="project" value="TreeGrafter"/>
</dbReference>
<dbReference type="PROSITE" id="PS50002">
    <property type="entry name" value="SH3"/>
    <property type="match status" value="1"/>
</dbReference>
<dbReference type="PRINTS" id="PR00452">
    <property type="entry name" value="SH3DOMAIN"/>
</dbReference>
<reference evidence="16" key="2">
    <citation type="submission" date="2025-08" db="UniProtKB">
        <authorList>
            <consortium name="Ensembl"/>
        </authorList>
    </citation>
    <scope>IDENTIFICATION</scope>
</reference>
<dbReference type="Gene3D" id="2.30.30.40">
    <property type="entry name" value="SH3 Domains"/>
    <property type="match status" value="1"/>
</dbReference>
<dbReference type="InterPro" id="IPR002108">
    <property type="entry name" value="ADF-H"/>
</dbReference>
<keyword evidence="7" id="KW-0206">Cytoskeleton</keyword>
<dbReference type="InterPro" id="IPR036028">
    <property type="entry name" value="SH3-like_dom_sf"/>
</dbReference>
<dbReference type="InterPro" id="IPR029006">
    <property type="entry name" value="ADF-H/Gelsolin-like_dom_sf"/>
</dbReference>
<evidence type="ECO:0000256" key="11">
    <source>
        <dbReference type="ARBA" id="ARBA00068121"/>
    </source>
</evidence>